<dbReference type="InterPro" id="IPR046676">
    <property type="entry name" value="DUF6546"/>
</dbReference>
<feature type="domain" description="DUF6546" evidence="1">
    <location>
        <begin position="190"/>
        <end position="394"/>
    </location>
</feature>
<evidence type="ECO:0000259" key="1">
    <source>
        <dbReference type="Pfam" id="PF20183"/>
    </source>
</evidence>
<evidence type="ECO:0000313" key="3">
    <source>
        <dbReference type="Proteomes" id="UP000183971"/>
    </source>
</evidence>
<accession>A0A1L7VWF2</accession>
<dbReference type="EMBL" id="FJOF01000008">
    <property type="protein sequence ID" value="CZR44774.1"/>
    <property type="molecule type" value="Genomic_DNA"/>
</dbReference>
<proteinExistence type="predicted"/>
<keyword evidence="3" id="KW-1185">Reference proteome</keyword>
<protein>
    <recommendedName>
        <fullName evidence="1">DUF6546 domain-containing protein</fullName>
    </recommendedName>
</protein>
<name>A0A1L7VWF2_FUSPR</name>
<organism evidence="2 3">
    <name type="scientific">Fusarium proliferatum (strain ET1)</name>
    <name type="common">Orchid endophyte fungus</name>
    <dbReference type="NCBI Taxonomy" id="1227346"/>
    <lineage>
        <taxon>Eukaryota</taxon>
        <taxon>Fungi</taxon>
        <taxon>Dikarya</taxon>
        <taxon>Ascomycota</taxon>
        <taxon>Pezizomycotina</taxon>
        <taxon>Sordariomycetes</taxon>
        <taxon>Hypocreomycetidae</taxon>
        <taxon>Hypocreales</taxon>
        <taxon>Nectriaceae</taxon>
        <taxon>Fusarium</taxon>
        <taxon>Fusarium fujikuroi species complex</taxon>
    </lineage>
</organism>
<dbReference type="Proteomes" id="UP000183971">
    <property type="component" value="Unassembled WGS sequence"/>
</dbReference>
<comment type="caution">
    <text evidence="2">The sequence shown here is derived from an EMBL/GenBank/DDBJ whole genome shotgun (WGS) entry which is preliminary data.</text>
</comment>
<evidence type="ECO:0000313" key="2">
    <source>
        <dbReference type="EMBL" id="CZR44774.1"/>
    </source>
</evidence>
<dbReference type="VEuPathDB" id="FungiDB:FPRO_14526"/>
<reference evidence="3" key="1">
    <citation type="journal article" date="2016" name="Genome Biol. Evol.">
        <title>Comparative 'omics' of the Fusarium fujikuroi species complex highlights differences in genetic potential and metabolite synthesis.</title>
        <authorList>
            <person name="Niehaus E.-M."/>
            <person name="Muensterkoetter M."/>
            <person name="Proctor R.H."/>
            <person name="Brown D.W."/>
            <person name="Sharon A."/>
            <person name="Idan Y."/>
            <person name="Oren-Young L."/>
            <person name="Sieber C.M."/>
            <person name="Novak O."/>
            <person name="Pencik A."/>
            <person name="Tarkowska D."/>
            <person name="Hromadova K."/>
            <person name="Freeman S."/>
            <person name="Maymon M."/>
            <person name="Elazar M."/>
            <person name="Youssef S.A."/>
            <person name="El-Shabrawy E.S.M."/>
            <person name="Shalaby A.B.A."/>
            <person name="Houterman P."/>
            <person name="Brock N.L."/>
            <person name="Burkhardt I."/>
            <person name="Tsavkelova E.A."/>
            <person name="Dickschat J.S."/>
            <person name="Galuszka P."/>
            <person name="Gueldener U."/>
            <person name="Tudzynski B."/>
        </authorList>
    </citation>
    <scope>NUCLEOTIDE SEQUENCE [LARGE SCALE GENOMIC DNA]</scope>
    <source>
        <strain evidence="3">ET1</strain>
    </source>
</reference>
<dbReference type="AlphaFoldDB" id="A0A1L7VWF2"/>
<dbReference type="GeneID" id="42059384"/>
<sequence length="423" mass="49025">MPTINGAVAQLMRLPEYHLYQLFSTLSSCDCTERGLTLEFNAYSVREQAHWLKNWFIGCPGESQRIPVLTIDPGHDWRTVALASVVRAIATCFRPIRLNNDMKLPLADAVTKFVIRRYYRNRFQPSDIARLVNACPRLVHLQLETWVYSDAQVHHVPELQQPPRMWVPPECSDQSFILKGTTDDLIANIHPTTLRTLTVFEDFCKEHLLLAPLFHGPRCVYVQQQRWVDENSKQFAARSLNLQHLSISFMVEAETFFSHCQSSWTWKNLQTIVLTTRHFNRHFKPQAVSVLLQNAAQVALRMPSLEIMVLWSASRKHHASSFTYRRTKTVATIAWCSTEDLEFDCYTVQAWEEVARKHGHPYMWSEKSKQLERGDIISHGHAIWLLELSTLVIDPESREQIEKEYEVAGPGIHQTPLVFHRLN</sequence>
<dbReference type="RefSeq" id="XP_031085308.1">
    <property type="nucleotide sequence ID" value="XM_031219561.1"/>
</dbReference>
<dbReference type="Pfam" id="PF20183">
    <property type="entry name" value="DUF6546"/>
    <property type="match status" value="1"/>
</dbReference>
<gene>
    <name evidence="2" type="ORF">FPRO_14526</name>
</gene>